<dbReference type="InterPro" id="IPR019170">
    <property type="entry name" value="Meckelin"/>
</dbReference>
<name>A0A1A6HYS8_NEOLE</name>
<dbReference type="GO" id="GO:0036038">
    <property type="term" value="C:MKS complex"/>
    <property type="evidence" value="ECO:0007669"/>
    <property type="project" value="InterPro"/>
</dbReference>
<gene>
    <name evidence="1" type="ORF">A6R68_22636</name>
</gene>
<reference evidence="1 2" key="1">
    <citation type="submission" date="2016-06" db="EMBL/GenBank/DDBJ databases">
        <title>The Draft Genome Sequence and Annotation of the Desert Woodrat Neotoma lepida.</title>
        <authorList>
            <person name="Campbell M."/>
            <person name="Oakeson K.F."/>
            <person name="Yandell M."/>
            <person name="Halpert J.R."/>
            <person name="Dearing D."/>
        </authorList>
    </citation>
    <scope>NUCLEOTIDE SEQUENCE [LARGE SCALE GENOMIC DNA]</scope>
    <source>
        <strain evidence="1">417</strain>
        <tissue evidence="1">Liver</tissue>
    </source>
</reference>
<evidence type="ECO:0000313" key="2">
    <source>
        <dbReference type="Proteomes" id="UP000092124"/>
    </source>
</evidence>
<protein>
    <submittedName>
        <fullName evidence="1">Uncharacterized protein</fullName>
    </submittedName>
</protein>
<dbReference type="OrthoDB" id="419138at2759"/>
<dbReference type="GO" id="GO:0060271">
    <property type="term" value="P:cilium assembly"/>
    <property type="evidence" value="ECO:0007669"/>
    <property type="project" value="InterPro"/>
</dbReference>
<dbReference type="AlphaFoldDB" id="A0A1A6HYS8"/>
<evidence type="ECO:0000313" key="1">
    <source>
        <dbReference type="EMBL" id="OBS83374.1"/>
    </source>
</evidence>
<dbReference type="STRING" id="56216.A0A1A6HYS8"/>
<sequence>TPQHVLIHGADRYSHTLAPYAFASEGGVRSATVPVSIWRTYFVANEWNEIQTVVGFKNLALMDSSSSLSRNPSDYMAPYSRILRYAVATAIWLVIGII</sequence>
<proteinExistence type="predicted"/>
<organism evidence="1 2">
    <name type="scientific">Neotoma lepida</name>
    <name type="common">Desert woodrat</name>
    <dbReference type="NCBI Taxonomy" id="56216"/>
    <lineage>
        <taxon>Eukaryota</taxon>
        <taxon>Metazoa</taxon>
        <taxon>Chordata</taxon>
        <taxon>Craniata</taxon>
        <taxon>Vertebrata</taxon>
        <taxon>Euteleostomi</taxon>
        <taxon>Mammalia</taxon>
        <taxon>Eutheria</taxon>
        <taxon>Euarchontoglires</taxon>
        <taxon>Glires</taxon>
        <taxon>Rodentia</taxon>
        <taxon>Myomorpha</taxon>
        <taxon>Muroidea</taxon>
        <taxon>Cricetidae</taxon>
        <taxon>Neotominae</taxon>
        <taxon>Neotoma</taxon>
    </lineage>
</organism>
<dbReference type="EMBL" id="LZPO01007939">
    <property type="protein sequence ID" value="OBS83374.1"/>
    <property type="molecule type" value="Genomic_DNA"/>
</dbReference>
<dbReference type="PANTHER" id="PTHR21274">
    <property type="entry name" value="MECKELIN"/>
    <property type="match status" value="1"/>
</dbReference>
<comment type="caution">
    <text evidence="1">The sequence shown here is derived from an EMBL/GenBank/DDBJ whole genome shotgun (WGS) entry which is preliminary data.</text>
</comment>
<dbReference type="PANTHER" id="PTHR21274:SF2">
    <property type="entry name" value="MECKELIN"/>
    <property type="match status" value="1"/>
</dbReference>
<dbReference type="Pfam" id="PF09773">
    <property type="entry name" value="Meckelin"/>
    <property type="match status" value="1"/>
</dbReference>
<feature type="non-terminal residue" evidence="1">
    <location>
        <position position="98"/>
    </location>
</feature>
<dbReference type="Proteomes" id="UP000092124">
    <property type="component" value="Unassembled WGS sequence"/>
</dbReference>
<feature type="non-terminal residue" evidence="1">
    <location>
        <position position="1"/>
    </location>
</feature>
<accession>A0A1A6HYS8</accession>
<keyword evidence="2" id="KW-1185">Reference proteome</keyword>